<protein>
    <recommendedName>
        <fullName evidence="3">endo-1,3(4)-beta-glucanase</fullName>
        <ecNumber evidence="3">3.2.1.6</ecNumber>
    </recommendedName>
</protein>
<dbReference type="PANTHER" id="PTHR10963">
    <property type="entry name" value="GLYCOSYL HYDROLASE-RELATED"/>
    <property type="match status" value="1"/>
</dbReference>
<dbReference type="Pfam" id="PF26113">
    <property type="entry name" value="GH16_XgeA"/>
    <property type="match status" value="1"/>
</dbReference>
<dbReference type="RefSeq" id="XP_001547685.1">
    <property type="nucleotide sequence ID" value="XM_001547635.2"/>
</dbReference>
<dbReference type="KEGG" id="bfu:BCIN_12g06510"/>
<comment type="catalytic activity">
    <reaction evidence="1">
        <text>Endohydrolysis of (1-&gt;3)- or (1-&gt;4)-linkages in beta-D-glucans when the glucose residue whose reducing group is involved in the linkage to be hydrolyzed is itself substituted at C-3.</text>
        <dbReference type="EC" id="3.2.1.6"/>
    </reaction>
</comment>
<dbReference type="PANTHER" id="PTHR10963:SF24">
    <property type="entry name" value="GLYCOSIDASE C21B10.07-RELATED"/>
    <property type="match status" value="1"/>
</dbReference>
<dbReference type="OMA" id="FTEAYWR"/>
<keyword evidence="6" id="KW-0812">Transmembrane</keyword>
<dbReference type="EMBL" id="CP009816">
    <property type="protein sequence ID" value="ATZ56120.1"/>
    <property type="molecule type" value="Genomic_DNA"/>
</dbReference>
<dbReference type="SUPFAM" id="SSF49899">
    <property type="entry name" value="Concanavalin A-like lectins/glucanases"/>
    <property type="match status" value="1"/>
</dbReference>
<keyword evidence="5" id="KW-0326">Glycosidase</keyword>
<sequence>MSPRSVFLYTNLLLSLPFSITALVPYIQGTYQQYATATYSLKDTYNSANFFSAFSFFTDADPTHGYVSYQSQSAASAQGLINTNNGQVYLGVDYKTVNPSAGRASVRLTSNKAYNHGLFIADIAHMPGSICGVWPAFWLVGPNWPYAGEIDVIEGVNLAGTNSMTLHTGPGCVINTAGSQPGITLSDPNCNSNSGYNGCGVLTNKANSYGDGFNSVGGGVYAMQWESSGIYVWFWPRGSVPADVTAGKPVTGNWGLPLVAFNGGSGCNIDSFFANQQIVFDTTFCGDWAGSVWSSGNCASVANTCNAYVGANPGAFAPAYWLINSVKVYQQ</sequence>
<evidence type="ECO:0000256" key="6">
    <source>
        <dbReference type="SAM" id="Phobius"/>
    </source>
</evidence>
<comment type="similarity">
    <text evidence="2">Belongs to the glycosyl hydrolase 16 family.</text>
</comment>
<dbReference type="EC" id="3.2.1.6" evidence="3"/>
<name>A0A384JZW4_BOTFB</name>
<dbReference type="GO" id="GO:0009251">
    <property type="term" value="P:glucan catabolic process"/>
    <property type="evidence" value="ECO:0007669"/>
    <property type="project" value="TreeGrafter"/>
</dbReference>
<evidence type="ECO:0000313" key="9">
    <source>
        <dbReference type="Proteomes" id="UP000001798"/>
    </source>
</evidence>
<evidence type="ECO:0000256" key="4">
    <source>
        <dbReference type="ARBA" id="ARBA00022801"/>
    </source>
</evidence>
<evidence type="ECO:0000313" key="8">
    <source>
        <dbReference type="EMBL" id="ATZ56120.1"/>
    </source>
</evidence>
<evidence type="ECO:0000256" key="3">
    <source>
        <dbReference type="ARBA" id="ARBA00012599"/>
    </source>
</evidence>
<dbReference type="InterPro" id="IPR050546">
    <property type="entry name" value="Glycosyl_Hydrlase_16"/>
</dbReference>
<dbReference type="GeneID" id="5428159"/>
<keyword evidence="9" id="KW-1185">Reference proteome</keyword>
<proteinExistence type="inferred from homology"/>
<reference evidence="8 9" key="2">
    <citation type="journal article" date="2012" name="Eukaryot. Cell">
        <title>Genome update of Botrytis cinerea strains B05.10 and T4.</title>
        <authorList>
            <person name="Staats M."/>
            <person name="van Kan J.A."/>
        </authorList>
    </citation>
    <scope>NUCLEOTIDE SEQUENCE [LARGE SCALE GENOMIC DNA]</scope>
    <source>
        <strain evidence="8 9">B05.10</strain>
    </source>
</reference>
<dbReference type="OrthoDB" id="192832at2759"/>
<dbReference type="Proteomes" id="UP000001798">
    <property type="component" value="Chromosome 12"/>
</dbReference>
<reference evidence="8 9" key="3">
    <citation type="journal article" date="2017" name="Mol. Plant Pathol.">
        <title>A gapless genome sequence of the fungus Botrytis cinerea.</title>
        <authorList>
            <person name="Van Kan J.A."/>
            <person name="Stassen J.H."/>
            <person name="Mosbach A."/>
            <person name="Van Der Lee T.A."/>
            <person name="Faino L."/>
            <person name="Farmer A.D."/>
            <person name="Papasotiriou D.G."/>
            <person name="Zhou S."/>
            <person name="Seidl M.F."/>
            <person name="Cottam E."/>
            <person name="Edel D."/>
            <person name="Hahn M."/>
            <person name="Schwartz D.C."/>
            <person name="Dietrich R.A."/>
            <person name="Widdison S."/>
            <person name="Scalliet G."/>
        </authorList>
    </citation>
    <scope>NUCLEOTIDE SEQUENCE [LARGE SCALE GENOMIC DNA]</scope>
    <source>
        <strain evidence="8 9">B05.10</strain>
    </source>
</reference>
<keyword evidence="6" id="KW-0472">Membrane</keyword>
<gene>
    <name evidence="8" type="ORF">BCIN_12g06510</name>
</gene>
<dbReference type="VEuPathDB" id="FungiDB:Bcin12g06510"/>
<dbReference type="AlphaFoldDB" id="A0A384JZW4"/>
<dbReference type="CDD" id="cd02181">
    <property type="entry name" value="GH16_fungal_Lam16A_glucanase"/>
    <property type="match status" value="1"/>
</dbReference>
<dbReference type="FunFam" id="2.60.120.200:FF:000114">
    <property type="entry name" value="Probable endo-1,3(4)-beta-glucanase NFIA_089530"/>
    <property type="match status" value="1"/>
</dbReference>
<dbReference type="Gene3D" id="2.60.120.200">
    <property type="match status" value="1"/>
</dbReference>
<evidence type="ECO:0000256" key="2">
    <source>
        <dbReference type="ARBA" id="ARBA00006865"/>
    </source>
</evidence>
<keyword evidence="6" id="KW-1133">Transmembrane helix</keyword>
<keyword evidence="4" id="KW-0378">Hydrolase</keyword>
<feature type="transmembrane region" description="Helical" evidence="6">
    <location>
        <begin position="6"/>
        <end position="27"/>
    </location>
</feature>
<feature type="domain" description="GH16" evidence="7">
    <location>
        <begin position="32"/>
        <end position="297"/>
    </location>
</feature>
<dbReference type="PROSITE" id="PS51762">
    <property type="entry name" value="GH16_2"/>
    <property type="match status" value="1"/>
</dbReference>
<evidence type="ECO:0000259" key="7">
    <source>
        <dbReference type="PROSITE" id="PS51762"/>
    </source>
</evidence>
<evidence type="ECO:0000256" key="1">
    <source>
        <dbReference type="ARBA" id="ARBA00000124"/>
    </source>
</evidence>
<accession>A0A384JZW4</accession>
<evidence type="ECO:0000256" key="5">
    <source>
        <dbReference type="ARBA" id="ARBA00023295"/>
    </source>
</evidence>
<dbReference type="InterPro" id="IPR000757">
    <property type="entry name" value="Beta-glucanase-like"/>
</dbReference>
<dbReference type="InterPro" id="IPR013320">
    <property type="entry name" value="ConA-like_dom_sf"/>
</dbReference>
<reference evidence="8 9" key="1">
    <citation type="journal article" date="2011" name="PLoS Genet.">
        <title>Genomic analysis of the necrotrophic fungal pathogens Sclerotinia sclerotiorum and Botrytis cinerea.</title>
        <authorList>
            <person name="Amselem J."/>
            <person name="Cuomo C.A."/>
            <person name="van Kan J.A."/>
            <person name="Viaud M."/>
            <person name="Benito E.P."/>
            <person name="Couloux A."/>
            <person name="Coutinho P.M."/>
            <person name="de Vries R.P."/>
            <person name="Dyer P.S."/>
            <person name="Fillinger S."/>
            <person name="Fournier E."/>
            <person name="Gout L."/>
            <person name="Hahn M."/>
            <person name="Kohn L."/>
            <person name="Lapalu N."/>
            <person name="Plummer K.M."/>
            <person name="Pradier J.M."/>
            <person name="Quevillon E."/>
            <person name="Sharon A."/>
            <person name="Simon A."/>
            <person name="ten Have A."/>
            <person name="Tudzynski B."/>
            <person name="Tudzynski P."/>
            <person name="Wincker P."/>
            <person name="Andrew M."/>
            <person name="Anthouard V."/>
            <person name="Beever R.E."/>
            <person name="Beffa R."/>
            <person name="Benoit I."/>
            <person name="Bouzid O."/>
            <person name="Brault B."/>
            <person name="Chen Z."/>
            <person name="Choquer M."/>
            <person name="Collemare J."/>
            <person name="Cotton P."/>
            <person name="Danchin E.G."/>
            <person name="Da Silva C."/>
            <person name="Gautier A."/>
            <person name="Giraud C."/>
            <person name="Giraud T."/>
            <person name="Gonzalez C."/>
            <person name="Grossetete S."/>
            <person name="Guldener U."/>
            <person name="Henrissat B."/>
            <person name="Howlett B.J."/>
            <person name="Kodira C."/>
            <person name="Kretschmer M."/>
            <person name="Lappartient A."/>
            <person name="Leroch M."/>
            <person name="Levis C."/>
            <person name="Mauceli E."/>
            <person name="Neuveglise C."/>
            <person name="Oeser B."/>
            <person name="Pearson M."/>
            <person name="Poulain J."/>
            <person name="Poussereau N."/>
            <person name="Quesneville H."/>
            <person name="Rascle C."/>
            <person name="Schumacher J."/>
            <person name="Segurens B."/>
            <person name="Sexton A."/>
            <person name="Silva E."/>
            <person name="Sirven C."/>
            <person name="Soanes D.M."/>
            <person name="Talbot N.J."/>
            <person name="Templeton M."/>
            <person name="Yandava C."/>
            <person name="Yarden O."/>
            <person name="Zeng Q."/>
            <person name="Rollins J.A."/>
            <person name="Lebrun M.H."/>
            <person name="Dickman M."/>
        </authorList>
    </citation>
    <scope>NUCLEOTIDE SEQUENCE [LARGE SCALE GENOMIC DNA]</scope>
    <source>
        <strain evidence="8 9">B05.10</strain>
    </source>
</reference>
<dbReference type="GO" id="GO:0052861">
    <property type="term" value="F:endo-1,3(4)-beta-glucanase activity"/>
    <property type="evidence" value="ECO:0007669"/>
    <property type="project" value="UniProtKB-EC"/>
</dbReference>
<organism evidence="8 9">
    <name type="scientific">Botryotinia fuckeliana (strain B05.10)</name>
    <name type="common">Noble rot fungus</name>
    <name type="synonym">Botrytis cinerea</name>
    <dbReference type="NCBI Taxonomy" id="332648"/>
    <lineage>
        <taxon>Eukaryota</taxon>
        <taxon>Fungi</taxon>
        <taxon>Dikarya</taxon>
        <taxon>Ascomycota</taxon>
        <taxon>Pezizomycotina</taxon>
        <taxon>Leotiomycetes</taxon>
        <taxon>Helotiales</taxon>
        <taxon>Sclerotiniaceae</taxon>
        <taxon>Botrytis</taxon>
    </lineage>
</organism>